<sequence>MKAHFVRKASTIDDLKGYEMERGSKFVIEEVVELEPDEFNIFSKNLLDDHDFIAKRLDKMFIDADNVWHCLLVKAKNADEGILIESENYEYARYSSYYPGITTPKQQLIKQILAIRETGEANMFDTLMVQRMAYERGYFELVTFIEEYKKDYCHFILTGEL</sequence>
<protein>
    <recommendedName>
        <fullName evidence="1">DUF6329 domain-containing protein</fullName>
    </recommendedName>
</protein>
<dbReference type="EMBL" id="CP007453">
    <property type="protein sequence ID" value="AHM57673.1"/>
    <property type="molecule type" value="Genomic_DNA"/>
</dbReference>
<dbReference type="eggNOG" id="ENOG5030KQA">
    <property type="taxonomic scope" value="Bacteria"/>
</dbReference>
<dbReference type="KEGG" id="eac:EAL2_808p01680"/>
<dbReference type="PATRIC" id="fig|1286171.3.peg.2346"/>
<organism evidence="2 3">
    <name type="scientific">Peptoclostridium acidaminophilum DSM 3953</name>
    <dbReference type="NCBI Taxonomy" id="1286171"/>
    <lineage>
        <taxon>Bacteria</taxon>
        <taxon>Bacillati</taxon>
        <taxon>Bacillota</taxon>
        <taxon>Clostridia</taxon>
        <taxon>Peptostreptococcales</taxon>
        <taxon>Peptoclostridiaceae</taxon>
        <taxon>Peptoclostridium</taxon>
    </lineage>
</organism>
<dbReference type="HOGENOM" id="CLU_1641203_0_0_9"/>
<dbReference type="Proteomes" id="UP000019591">
    <property type="component" value="Plasmid EAL2_808p"/>
</dbReference>
<proteinExistence type="predicted"/>
<reference evidence="2 3" key="1">
    <citation type="journal article" date="2014" name="Genome Announc.">
        <title>Complete Genome Sequence of Amino Acid-Utilizing Eubacterium acidaminophilum al-2 (DSM 3953).</title>
        <authorList>
            <person name="Poehlein A."/>
            <person name="Andreesen J.R."/>
            <person name="Daniel R."/>
        </authorList>
    </citation>
    <scope>NUCLEOTIDE SEQUENCE [LARGE SCALE GENOMIC DNA]</scope>
    <source>
        <strain evidence="2 3">DSM 3953</strain>
        <plasmid evidence="3">Plasmid EAL2_808p</plasmid>
    </source>
</reference>
<dbReference type="InterPro" id="IPR046292">
    <property type="entry name" value="DUF6329"/>
</dbReference>
<dbReference type="RefSeq" id="WP_322787251.1">
    <property type="nucleotide sequence ID" value="NZ_CP007453.1"/>
</dbReference>
<geneLocation type="plasmid" evidence="2 3">
    <name>EAL2_808p</name>
</geneLocation>
<gene>
    <name evidence="2" type="ORF">EAL2_808p01680</name>
</gene>
<evidence type="ECO:0000313" key="3">
    <source>
        <dbReference type="Proteomes" id="UP000019591"/>
    </source>
</evidence>
<dbReference type="Pfam" id="PF19854">
    <property type="entry name" value="DUF6329"/>
    <property type="match status" value="1"/>
</dbReference>
<evidence type="ECO:0000313" key="2">
    <source>
        <dbReference type="EMBL" id="AHM57673.1"/>
    </source>
</evidence>
<evidence type="ECO:0000259" key="1">
    <source>
        <dbReference type="Pfam" id="PF19854"/>
    </source>
</evidence>
<dbReference type="InterPro" id="IPR032488">
    <property type="entry name" value="DUF5049"/>
</dbReference>
<keyword evidence="3" id="KW-1185">Reference proteome</keyword>
<feature type="domain" description="DUF6329" evidence="1">
    <location>
        <begin position="68"/>
        <end position="102"/>
    </location>
</feature>
<name>W8TIR3_PEPAC</name>
<dbReference type="AlphaFoldDB" id="W8TIR3"/>
<accession>W8TIR3</accession>
<keyword evidence="2" id="KW-0614">Plasmid</keyword>
<dbReference type="Pfam" id="PF16468">
    <property type="entry name" value="DUF5049"/>
    <property type="match status" value="1"/>
</dbReference>